<sequence>MGAGSPHGNRKSNNGFGFRALRAPRSHRFSSLVRNRHPCHRVARQTMANFSPHQLSNPRANVFILVNLGCEMLYVIDQRLKAQQIAQDKSVQVIHDVTSVLLEPKFIDSLLNGSKHNSAQLLTAEHCKFMLNDIATCSLMRLDEQSMSKLWNLMTMVYKWQLFVSRHQHHLLEITFRHLEAINRLYPDAKRHMLIDFTKNTLLDFWNASGEDAQLSIYQTNRAWLQCFNTKISLLIRMGFQAMDGSFIRDVDQDYYAEYVESAGDNIYAKSAEQRERQQREPNSMDQLAAQLNINPPQSEDLQPINARQFQQQFEQAFGNVLFNDTAASSSGCEFVQLQPTTSASSSEKMATTMSRGGSLLNQNLLDLYSKMP</sequence>
<dbReference type="GO" id="GO:0005783">
    <property type="term" value="C:endoplasmic reticulum"/>
    <property type="evidence" value="ECO:0007669"/>
    <property type="project" value="EnsemblMetazoa"/>
</dbReference>
<dbReference type="Pfam" id="PF10188">
    <property type="entry name" value="Oscp1"/>
    <property type="match status" value="1"/>
</dbReference>
<reference evidence="1" key="1">
    <citation type="journal article" date="2013" name="Genome Res.">
        <title>A second-generation assembly of the Drosophila simulans genome provides new insights into patterns of lineage-specific divergence.</title>
        <authorList>
            <person name="Hu T.T."/>
            <person name="Eisen M.B."/>
            <person name="Thornton K.R."/>
            <person name="Andolfatto P."/>
        </authorList>
    </citation>
    <scope>NUCLEOTIDE SEQUENCE [LARGE SCALE GENOMIC DNA]</scope>
    <source>
        <strain evidence="1">W501</strain>
    </source>
</reference>
<proteinExistence type="predicted"/>
<protein>
    <recommendedName>
        <fullName evidence="2">CG13178</fullName>
    </recommendedName>
</protein>
<dbReference type="Proteomes" id="UP000035880">
    <property type="component" value="Chromosome 2R"/>
</dbReference>
<organism evidence="1">
    <name type="scientific">Drosophila simulans</name>
    <name type="common">Fruit fly</name>
    <dbReference type="NCBI Taxonomy" id="7240"/>
    <lineage>
        <taxon>Eukaryota</taxon>
        <taxon>Metazoa</taxon>
        <taxon>Ecdysozoa</taxon>
        <taxon>Arthropoda</taxon>
        <taxon>Hexapoda</taxon>
        <taxon>Insecta</taxon>
        <taxon>Pterygota</taxon>
        <taxon>Neoptera</taxon>
        <taxon>Endopterygota</taxon>
        <taxon>Diptera</taxon>
        <taxon>Brachycera</taxon>
        <taxon>Muscomorpha</taxon>
        <taxon>Ephydroidea</taxon>
        <taxon>Drosophilidae</taxon>
        <taxon>Drosophila</taxon>
        <taxon>Sophophora</taxon>
    </lineage>
</organism>
<dbReference type="AlphaFoldDB" id="A0A0J9RAQ1"/>
<dbReference type="GO" id="GO:0005739">
    <property type="term" value="C:mitochondrion"/>
    <property type="evidence" value="ECO:0007669"/>
    <property type="project" value="EnsemblMetazoa"/>
</dbReference>
<dbReference type="InterPro" id="IPR019332">
    <property type="entry name" value="OSCP1"/>
</dbReference>
<gene>
    <name evidence="1" type="primary">Dsim\GD27036</name>
    <name evidence="1" type="ORF">Dsimw501_GD27036</name>
</gene>
<dbReference type="GO" id="GO:0005794">
    <property type="term" value="C:Golgi apparatus"/>
    <property type="evidence" value="ECO:0007669"/>
    <property type="project" value="EnsemblMetazoa"/>
</dbReference>
<dbReference type="OrthoDB" id="2157380at2759"/>
<reference evidence="1" key="3">
    <citation type="submission" date="2015-04" db="EMBL/GenBank/DDBJ databases">
        <authorList>
            <consortium name="FlyBase"/>
        </authorList>
    </citation>
    <scope>NUCLEOTIDE SEQUENCE</scope>
    <source>
        <strain evidence="1">W501</strain>
    </source>
</reference>
<dbReference type="GO" id="GO:0005886">
    <property type="term" value="C:plasma membrane"/>
    <property type="evidence" value="ECO:0007669"/>
    <property type="project" value="EnsemblMetazoa"/>
</dbReference>
<evidence type="ECO:0008006" key="2">
    <source>
        <dbReference type="Google" id="ProtNLM"/>
    </source>
</evidence>
<reference evidence="1" key="2">
    <citation type="submission" date="2014-06" db="EMBL/GenBank/DDBJ databases">
        <authorList>
            <person name="Hu T."/>
            <person name="Eisen M.B."/>
            <person name="Thornton K.R."/>
            <person name="Andolfatto P."/>
        </authorList>
    </citation>
    <scope>NUCLEOTIDE SEQUENCE</scope>
    <source>
        <strain evidence="1">W501</strain>
    </source>
</reference>
<accession>A0A0J9RAQ1</accession>
<dbReference type="KEGG" id="dsi:Dsimw501_GD27036"/>
<dbReference type="PANTHER" id="PTHR21439">
    <property type="entry name" value="OXIDORED-NITRO DOMAIN-CONTAINING PROTEIN"/>
    <property type="match status" value="1"/>
</dbReference>
<dbReference type="Bgee" id="FBgn0268326">
    <property type="expression patterns" value="Expressed in embryo and 3 other cell types or tissues"/>
</dbReference>
<dbReference type="PANTHER" id="PTHR21439:SF0">
    <property type="entry name" value="PROTEIN OSCP1"/>
    <property type="match status" value="1"/>
</dbReference>
<evidence type="ECO:0000313" key="1">
    <source>
        <dbReference type="EMBL" id="KMY93096.1"/>
    </source>
</evidence>
<name>A0A0J9RAQ1_DROSI</name>
<dbReference type="GO" id="GO:0005634">
    <property type="term" value="C:nucleus"/>
    <property type="evidence" value="ECO:0007669"/>
    <property type="project" value="EnsemblMetazoa"/>
</dbReference>
<dbReference type="GO" id="GO:0042803">
    <property type="term" value="F:protein homodimerization activity"/>
    <property type="evidence" value="ECO:0007669"/>
    <property type="project" value="EnsemblMetazoa"/>
</dbReference>
<dbReference type="EMBL" id="CM002911">
    <property type="protein sequence ID" value="KMY93096.1"/>
    <property type="molecule type" value="Genomic_DNA"/>
</dbReference>